<dbReference type="InterPro" id="IPR004193">
    <property type="entry name" value="Glyco_hydro_13_N"/>
</dbReference>
<comment type="similarity">
    <text evidence="1">Belongs to the glycosyl hydrolase 13 family.</text>
</comment>
<dbReference type="EMBL" id="JAMWFV010000327">
    <property type="protein sequence ID" value="MDG6146492.1"/>
    <property type="molecule type" value="Genomic_DNA"/>
</dbReference>
<gene>
    <name evidence="3" type="ORF">NF717_12685</name>
</gene>
<dbReference type="AlphaFoldDB" id="A0A9X4NZF3"/>
<protein>
    <recommendedName>
        <fullName evidence="2">Glycoside hydrolase family 13 N-terminal domain-containing protein</fullName>
    </recommendedName>
</protein>
<feature type="domain" description="Glycoside hydrolase family 13 N-terminal" evidence="2">
    <location>
        <begin position="2"/>
        <end position="65"/>
    </location>
</feature>
<comment type="caution">
    <text evidence="3">The sequence shown here is derived from an EMBL/GenBank/DDBJ whole genome shotgun (WGS) entry which is preliminary data.</text>
</comment>
<evidence type="ECO:0000313" key="3">
    <source>
        <dbReference type="EMBL" id="MDG6146492.1"/>
    </source>
</evidence>
<dbReference type="PANTHER" id="PTHR43002">
    <property type="entry name" value="GLYCOGEN DEBRANCHING ENZYME"/>
    <property type="match status" value="1"/>
</dbReference>
<dbReference type="SUPFAM" id="SSF81296">
    <property type="entry name" value="E set domains"/>
    <property type="match status" value="1"/>
</dbReference>
<dbReference type="Gene3D" id="2.60.40.10">
    <property type="entry name" value="Immunoglobulins"/>
    <property type="match status" value="1"/>
</dbReference>
<dbReference type="GO" id="GO:0004553">
    <property type="term" value="F:hydrolase activity, hydrolyzing O-glycosyl compounds"/>
    <property type="evidence" value="ECO:0007669"/>
    <property type="project" value="InterPro"/>
</dbReference>
<keyword evidence="4" id="KW-1185">Reference proteome</keyword>
<feature type="non-terminal residue" evidence="3">
    <location>
        <position position="70"/>
    </location>
</feature>
<dbReference type="CDD" id="cd02856">
    <property type="entry name" value="E_set_GDE_Isoamylase_N"/>
    <property type="match status" value="1"/>
</dbReference>
<accession>A0A9X4NZF3</accession>
<evidence type="ECO:0000313" key="4">
    <source>
        <dbReference type="Proteomes" id="UP001153199"/>
    </source>
</evidence>
<dbReference type="GO" id="GO:0005975">
    <property type="term" value="P:carbohydrate metabolic process"/>
    <property type="evidence" value="ECO:0007669"/>
    <property type="project" value="InterPro"/>
</dbReference>
<dbReference type="InterPro" id="IPR013783">
    <property type="entry name" value="Ig-like_fold"/>
</dbReference>
<dbReference type="Pfam" id="PF02922">
    <property type="entry name" value="CBM_48"/>
    <property type="match status" value="1"/>
</dbReference>
<dbReference type="Proteomes" id="UP001153199">
    <property type="component" value="Unassembled WGS sequence"/>
</dbReference>
<dbReference type="InterPro" id="IPR044505">
    <property type="entry name" value="GlgX_Isoamylase_N_E_set"/>
</dbReference>
<name>A0A9X4NZF3_9LACT</name>
<sequence>EGVNFALFSERAEKVELCLFDPSGRRETYRVFMPEFTDQVWHCYLPEARPGFVYGYRVHGPYDPAKGLRF</sequence>
<dbReference type="InterPro" id="IPR014756">
    <property type="entry name" value="Ig_E-set"/>
</dbReference>
<feature type="non-terminal residue" evidence="3">
    <location>
        <position position="1"/>
    </location>
</feature>
<proteinExistence type="inferred from homology"/>
<reference evidence="3" key="1">
    <citation type="submission" date="2022-06" db="EMBL/GenBank/DDBJ databases">
        <title>Lactococcus from bovine mastitis in China.</title>
        <authorList>
            <person name="Lin Y."/>
            <person name="Han B."/>
        </authorList>
    </citation>
    <scope>NUCLEOTIDE SEQUENCE</scope>
    <source>
        <strain evidence="3">Ningxia-I-26</strain>
    </source>
</reference>
<evidence type="ECO:0000256" key="1">
    <source>
        <dbReference type="ARBA" id="ARBA00008061"/>
    </source>
</evidence>
<organism evidence="3 4">
    <name type="scientific">Lactococcus formosensis</name>
    <dbReference type="NCBI Taxonomy" id="1281486"/>
    <lineage>
        <taxon>Bacteria</taxon>
        <taxon>Bacillati</taxon>
        <taxon>Bacillota</taxon>
        <taxon>Bacilli</taxon>
        <taxon>Lactobacillales</taxon>
        <taxon>Streptococcaceae</taxon>
        <taxon>Lactococcus</taxon>
    </lineage>
</organism>
<evidence type="ECO:0000259" key="2">
    <source>
        <dbReference type="Pfam" id="PF02922"/>
    </source>
</evidence>